<dbReference type="Gene3D" id="1.50.10.10">
    <property type="match status" value="1"/>
</dbReference>
<evidence type="ECO:0000256" key="3">
    <source>
        <dbReference type="ARBA" id="ARBA00007658"/>
    </source>
</evidence>
<evidence type="ECO:0000256" key="7">
    <source>
        <dbReference type="PIRSR" id="PIRSR601382-2"/>
    </source>
</evidence>
<keyword evidence="7" id="KW-0479">Metal-binding</keyword>
<evidence type="ECO:0000256" key="8">
    <source>
        <dbReference type="PIRSR" id="PIRSR601382-3"/>
    </source>
</evidence>
<keyword evidence="10" id="KW-0472">Membrane</keyword>
<feature type="active site" evidence="6">
    <location>
        <position position="465"/>
    </location>
</feature>
<proteinExistence type="inferred from homology"/>
<sequence length="806" mass="92442">MQQGQVLYAPSPLRDTYERIKVYWMRQPRIIFAIYMIMVLVIARGTVFVLYHIIETDGKGLMQGYTKSKYEAPVVNDTVPIDSTSAAALTTSAFPAQLDSKLYWPSLDMIYTRYDPHRGEIPLDIMALLNSPPNLTAPHAFTNATTVPEEAWKHHPWTRAVNGSKTSMEDAMRPNLQPREHDWRPPPHNEWKSPLQDTGILHPNPSEHIQFKFEDPSRFSGKKHDTARDRVLERRRKLVKNAFIRAWQGYKNYAWGADEVSPVSEKPNNNFNGWGATIIDALDTLLVMGLHDEYLLAREHVYDVDFHYVGGQRSAYASADGRIPVFETAIRYLGGLLSAYDLSGDELMRDRAEELAQIILPAFDTLSGLPVGRMRVDDKTEYTPSKPRGYHESMVLAEATSMLMEYTRLWQVTGNRTYFDRVQRVTDFLDSNMTKMSLIGTLLPQSLYPEESILSGKYSFGGGIDSYYEYLVKEHQLLGGVVDQYSRMFTEAMDSAEKHLWKNVTVVPNAPSLVVVADTYARGRSWARLEHLACFSGGMMALGSRVVPNRRHYLNIARLTTESCYWSYNSSLTGLGPENMEFFRPFDKDRYHITSAADGTRHRDSPVGDPFVGVRRIVSEDYRNRPEVIESVLYMWRTTGDPVWQERGWQMFASWMTHCLVRSGVSTIRDVNQVPVLYDDSMESFVFAETFKYYYLLFSPPDLVSLDDFVFTTEAHPFLAPKKGRWARPGDVPVSFPKFHRAFPTFDRPSGTLTSMQKNQLISQWEHVNVLHRVSLDKWPEDDPAAQKLFLEAFWARVNAAQQQRE</sequence>
<dbReference type="GO" id="GO:0004571">
    <property type="term" value="F:mannosyl-oligosaccharide 1,2-alpha-mannosidase activity"/>
    <property type="evidence" value="ECO:0007669"/>
    <property type="project" value="InterPro"/>
</dbReference>
<feature type="disulfide bond" evidence="8">
    <location>
        <begin position="534"/>
        <end position="564"/>
    </location>
</feature>
<evidence type="ECO:0000256" key="4">
    <source>
        <dbReference type="ARBA" id="ARBA00022801"/>
    </source>
</evidence>
<keyword evidence="10" id="KW-0812">Transmembrane</keyword>
<protein>
    <recommendedName>
        <fullName evidence="9">alpha-1,2-Mannosidase</fullName>
        <ecNumber evidence="9">3.2.1.-</ecNumber>
    </recommendedName>
</protein>
<evidence type="ECO:0000256" key="1">
    <source>
        <dbReference type="ARBA" id="ARBA00001913"/>
    </source>
</evidence>
<dbReference type="STRING" id="425265.A8QCT5"/>
<feature type="active site" evidence="6">
    <location>
        <position position="627"/>
    </location>
</feature>
<evidence type="ECO:0000256" key="9">
    <source>
        <dbReference type="RuleBase" id="RU361193"/>
    </source>
</evidence>
<dbReference type="InterPro" id="IPR012341">
    <property type="entry name" value="6hp_glycosidase-like_sf"/>
</dbReference>
<keyword evidence="5 8" id="KW-1015">Disulfide bond</keyword>
<dbReference type="GO" id="GO:0036503">
    <property type="term" value="P:ERAD pathway"/>
    <property type="evidence" value="ECO:0007669"/>
    <property type="project" value="UniProtKB-ARBA"/>
</dbReference>
<dbReference type="GO" id="GO:0005509">
    <property type="term" value="F:calcium ion binding"/>
    <property type="evidence" value="ECO:0007669"/>
    <property type="project" value="InterPro"/>
</dbReference>
<dbReference type="Pfam" id="PF01532">
    <property type="entry name" value="Glyco_hydro_47"/>
    <property type="match status" value="1"/>
</dbReference>
<dbReference type="GeneID" id="5853184"/>
<dbReference type="GO" id="GO:0005783">
    <property type="term" value="C:endoplasmic reticulum"/>
    <property type="evidence" value="ECO:0007669"/>
    <property type="project" value="TreeGrafter"/>
</dbReference>
<dbReference type="RefSeq" id="XP_001728878.1">
    <property type="nucleotide sequence ID" value="XM_001728826.1"/>
</dbReference>
<evidence type="ECO:0000256" key="2">
    <source>
        <dbReference type="ARBA" id="ARBA00004922"/>
    </source>
</evidence>
<dbReference type="PANTHER" id="PTHR11742">
    <property type="entry name" value="MANNOSYL-OLIGOSACCHARIDE ALPHA-1,2-MANNOSIDASE-RELATED"/>
    <property type="match status" value="1"/>
</dbReference>
<comment type="cofactor">
    <cofactor evidence="1 7">
        <name>Ca(2+)</name>
        <dbReference type="ChEBI" id="CHEBI:29108"/>
    </cofactor>
</comment>
<feature type="active site" description="Proton donor" evidence="6">
    <location>
        <position position="327"/>
    </location>
</feature>
<comment type="similarity">
    <text evidence="3 9">Belongs to the glycosyl hydrolase 47 family.</text>
</comment>
<dbReference type="EMBL" id="AAYY01000018">
    <property type="protein sequence ID" value="EDP41664.1"/>
    <property type="molecule type" value="Genomic_DNA"/>
</dbReference>
<dbReference type="InterPro" id="IPR001382">
    <property type="entry name" value="Glyco_hydro_47"/>
</dbReference>
<keyword evidence="12" id="KW-1185">Reference proteome</keyword>
<feature type="transmembrane region" description="Helical" evidence="10">
    <location>
        <begin position="30"/>
        <end position="54"/>
    </location>
</feature>
<reference evidence="11 12" key="1">
    <citation type="journal article" date="2007" name="Proc. Natl. Acad. Sci. U.S.A.">
        <title>Dandruff-associated Malassezia genomes reveal convergent and divergent virulence traits shared with plant and human fungal pathogens.</title>
        <authorList>
            <person name="Xu J."/>
            <person name="Saunders C.W."/>
            <person name="Hu P."/>
            <person name="Grant R.A."/>
            <person name="Boekhout T."/>
            <person name="Kuramae E.E."/>
            <person name="Kronstad J.W."/>
            <person name="Deangelis Y.M."/>
            <person name="Reeder N.L."/>
            <person name="Johnstone K.R."/>
            <person name="Leland M."/>
            <person name="Fieno A.M."/>
            <person name="Begley W.M."/>
            <person name="Sun Y."/>
            <person name="Lacey M.P."/>
            <person name="Chaudhary T."/>
            <person name="Keough T."/>
            <person name="Chu L."/>
            <person name="Sears R."/>
            <person name="Yuan B."/>
            <person name="Dawson T.L.Jr."/>
        </authorList>
    </citation>
    <scope>NUCLEOTIDE SEQUENCE [LARGE SCALE GENOMIC DNA]</scope>
    <source>
        <strain evidence="12">ATCC MYA-4612 / CBS 7966</strain>
    </source>
</reference>
<evidence type="ECO:0000313" key="12">
    <source>
        <dbReference type="Proteomes" id="UP000008837"/>
    </source>
</evidence>
<accession>A8QCT5</accession>
<dbReference type="SUPFAM" id="SSF48225">
    <property type="entry name" value="Seven-hairpin glycosidases"/>
    <property type="match status" value="1"/>
</dbReference>
<dbReference type="PANTHER" id="PTHR11742:SF103">
    <property type="entry name" value="ENDOPLASMIC RETICULUM MANNOSIDASE MNL2-RELATED"/>
    <property type="match status" value="1"/>
</dbReference>
<comment type="caution">
    <text evidence="11">The sequence shown here is derived from an EMBL/GenBank/DDBJ whole genome shotgun (WGS) entry which is preliminary data.</text>
</comment>
<dbReference type="Proteomes" id="UP000008837">
    <property type="component" value="Unassembled WGS sequence"/>
</dbReference>
<evidence type="ECO:0000256" key="6">
    <source>
        <dbReference type="PIRSR" id="PIRSR601382-1"/>
    </source>
</evidence>
<dbReference type="OMA" id="FASWVTH"/>
<keyword evidence="9" id="KW-0326">Glycosidase</keyword>
<dbReference type="EC" id="3.2.1.-" evidence="9"/>
<name>A8QCT5_MALGO</name>
<dbReference type="OrthoDB" id="8118055at2759"/>
<dbReference type="InterPro" id="IPR036026">
    <property type="entry name" value="Seven-hairpin_glycosidases"/>
</dbReference>
<dbReference type="GO" id="GO:0005975">
    <property type="term" value="P:carbohydrate metabolic process"/>
    <property type="evidence" value="ECO:0007669"/>
    <property type="project" value="InterPro"/>
</dbReference>
<evidence type="ECO:0000256" key="10">
    <source>
        <dbReference type="SAM" id="Phobius"/>
    </source>
</evidence>
<organism evidence="11 12">
    <name type="scientific">Malassezia globosa (strain ATCC MYA-4612 / CBS 7966)</name>
    <name type="common">Dandruff-associated fungus</name>
    <dbReference type="NCBI Taxonomy" id="425265"/>
    <lineage>
        <taxon>Eukaryota</taxon>
        <taxon>Fungi</taxon>
        <taxon>Dikarya</taxon>
        <taxon>Basidiomycota</taxon>
        <taxon>Ustilaginomycotina</taxon>
        <taxon>Malasseziomycetes</taxon>
        <taxon>Malasseziales</taxon>
        <taxon>Malasseziaceae</taxon>
        <taxon>Malassezia</taxon>
    </lineage>
</organism>
<dbReference type="InterPro" id="IPR050749">
    <property type="entry name" value="Glycosyl_Hydrolase_47"/>
</dbReference>
<evidence type="ECO:0000313" key="11">
    <source>
        <dbReference type="EMBL" id="EDP41664.1"/>
    </source>
</evidence>
<keyword evidence="4 9" id="KW-0378">Hydrolase</keyword>
<dbReference type="PRINTS" id="PR00747">
    <property type="entry name" value="GLYHDRLASE47"/>
</dbReference>
<dbReference type="KEGG" id="mgl:MGL_4045"/>
<gene>
    <name evidence="11" type="ORF">MGL_4045</name>
</gene>
<comment type="pathway">
    <text evidence="2">Protein modification; protein glycosylation.</text>
</comment>
<dbReference type="VEuPathDB" id="FungiDB:MGL_4045"/>
<evidence type="ECO:0000256" key="5">
    <source>
        <dbReference type="ARBA" id="ARBA00023157"/>
    </source>
</evidence>
<dbReference type="InParanoid" id="A8QCT5"/>
<feature type="active site" description="Proton donor" evidence="6">
    <location>
        <position position="578"/>
    </location>
</feature>
<keyword evidence="7" id="KW-0106">Calcium</keyword>
<keyword evidence="10" id="KW-1133">Transmembrane helix</keyword>
<feature type="binding site" evidence="7">
    <location>
        <position position="713"/>
    </location>
    <ligand>
        <name>Ca(2+)</name>
        <dbReference type="ChEBI" id="CHEBI:29108"/>
    </ligand>
</feature>
<dbReference type="GO" id="GO:0016020">
    <property type="term" value="C:membrane"/>
    <property type="evidence" value="ECO:0007669"/>
    <property type="project" value="InterPro"/>
</dbReference>
<dbReference type="AlphaFoldDB" id="A8QCT5"/>